<dbReference type="GO" id="GO:0016020">
    <property type="term" value="C:membrane"/>
    <property type="evidence" value="ECO:0007669"/>
    <property type="project" value="InterPro"/>
</dbReference>
<reference evidence="11" key="1">
    <citation type="submission" date="2016-10" db="EMBL/GenBank/DDBJ databases">
        <authorList>
            <person name="Varghese N."/>
            <person name="Submissions S."/>
        </authorList>
    </citation>
    <scope>NUCLEOTIDE SEQUENCE [LARGE SCALE GENOMIC DNA]</scope>
    <source>
        <strain evidence="11">CGMCC 1.12402</strain>
    </source>
</reference>
<dbReference type="PANTHER" id="PTHR32303:SF4">
    <property type="entry name" value="QUINOPROTEIN GLUCOSE DEHYDROGENASE"/>
    <property type="match status" value="1"/>
</dbReference>
<gene>
    <name evidence="10" type="ORF">SAMN05216290_1941</name>
</gene>
<evidence type="ECO:0000313" key="10">
    <source>
        <dbReference type="EMBL" id="SEW20994.1"/>
    </source>
</evidence>
<evidence type="ECO:0000256" key="7">
    <source>
        <dbReference type="ARBA" id="ARBA00023004"/>
    </source>
</evidence>
<dbReference type="GO" id="GO:0020037">
    <property type="term" value="F:heme binding"/>
    <property type="evidence" value="ECO:0007669"/>
    <property type="project" value="InterPro"/>
</dbReference>
<keyword evidence="7 8" id="KW-0408">Iron</keyword>
<dbReference type="CDD" id="cd10280">
    <property type="entry name" value="PQQ_mGDH"/>
    <property type="match status" value="1"/>
</dbReference>
<dbReference type="InterPro" id="IPR011047">
    <property type="entry name" value="Quinoprotein_ADH-like_sf"/>
</dbReference>
<dbReference type="SUPFAM" id="SSF50998">
    <property type="entry name" value="Quinoprotein alcohol dehydrogenase-like"/>
    <property type="match status" value="1"/>
</dbReference>
<dbReference type="RefSeq" id="WP_090258386.1">
    <property type="nucleotide sequence ID" value="NZ_FOIR01000002.1"/>
</dbReference>
<dbReference type="GO" id="GO:0009055">
    <property type="term" value="F:electron transfer activity"/>
    <property type="evidence" value="ECO:0007669"/>
    <property type="project" value="InterPro"/>
</dbReference>
<dbReference type="InterPro" id="IPR018391">
    <property type="entry name" value="PQQ_b-propeller_rpt"/>
</dbReference>
<dbReference type="PANTHER" id="PTHR32303">
    <property type="entry name" value="QUINOPROTEIN ALCOHOL DEHYDROGENASE (CYTOCHROME C)"/>
    <property type="match status" value="1"/>
</dbReference>
<evidence type="ECO:0000256" key="6">
    <source>
        <dbReference type="ARBA" id="ARBA00023002"/>
    </source>
</evidence>
<comment type="similarity">
    <text evidence="2">Belongs to the bacterial PQQ dehydrogenase family.</text>
</comment>
<dbReference type="SUPFAM" id="SSF46626">
    <property type="entry name" value="Cytochrome c"/>
    <property type="match status" value="1"/>
</dbReference>
<keyword evidence="4 8" id="KW-0479">Metal-binding</keyword>
<keyword evidence="5" id="KW-0732">Signal</keyword>
<feature type="domain" description="Cytochrome c" evidence="9">
    <location>
        <begin position="470"/>
        <end position="546"/>
    </location>
</feature>
<dbReference type="EMBL" id="FOIR01000002">
    <property type="protein sequence ID" value="SEW20994.1"/>
    <property type="molecule type" value="Genomic_DNA"/>
</dbReference>
<organism evidence="10 11">
    <name type="scientific">Roseivirga pacifica</name>
    <dbReference type="NCBI Taxonomy" id="1267423"/>
    <lineage>
        <taxon>Bacteria</taxon>
        <taxon>Pseudomonadati</taxon>
        <taxon>Bacteroidota</taxon>
        <taxon>Cytophagia</taxon>
        <taxon>Cytophagales</taxon>
        <taxon>Roseivirgaceae</taxon>
        <taxon>Roseivirga</taxon>
    </lineage>
</organism>
<accession>A0A1I0Q2I4</accession>
<evidence type="ECO:0000256" key="8">
    <source>
        <dbReference type="PROSITE-ProRule" id="PRU00433"/>
    </source>
</evidence>
<keyword evidence="3 8" id="KW-0349">Heme</keyword>
<evidence type="ECO:0000256" key="1">
    <source>
        <dbReference type="ARBA" id="ARBA00001931"/>
    </source>
</evidence>
<dbReference type="Pfam" id="PF13442">
    <property type="entry name" value="Cytochrome_CBB3"/>
    <property type="match status" value="1"/>
</dbReference>
<evidence type="ECO:0000256" key="5">
    <source>
        <dbReference type="ARBA" id="ARBA00022729"/>
    </source>
</evidence>
<dbReference type="AlphaFoldDB" id="A0A1I0Q2I4"/>
<dbReference type="GO" id="GO:0008876">
    <property type="term" value="F:quinoprotein glucose dehydrogenase activity"/>
    <property type="evidence" value="ECO:0007669"/>
    <property type="project" value="TreeGrafter"/>
</dbReference>
<comment type="cofactor">
    <cofactor evidence="1">
        <name>pyrroloquinoline quinone</name>
        <dbReference type="ChEBI" id="CHEBI:58442"/>
    </cofactor>
</comment>
<dbReference type="InterPro" id="IPR017511">
    <property type="entry name" value="PQQ_mDH"/>
</dbReference>
<dbReference type="Proteomes" id="UP000199437">
    <property type="component" value="Unassembled WGS sequence"/>
</dbReference>
<sequence>MKNLKLALAATALICLGCNNTSTDYNDFVNWSIYHGDATASHYSQLDQINKSNVRQLELAWTFNTGDADERSQIQCNPIIVDGVMYVTSPQTKVIALNAATGDEIWTFDPFDGGLASGVNRGVVYWNKGKDKRILFTAGNYLIALNAETGKVIERFGNKGKVDMRLGLEREETSLEVVATSPGIVYDDLLILGSRVNEGQVAAPGHVRAFNITSGNIEWIFHTIPHPGEFGYETWPPEAYKEVGGANAWAGLSLDQERGIVYIPTGSPAFDFHGGNRHGDNLFGNTLLALNAKTGERLWHFQTIHHDMWDRDLPAQPNLLTVTHNGKKIDAVAQITKHGMTFLFDRTTGEPLFEIEERPVPASNLKNEQASPTQPYPVKPPPFSGQVFTESIISQVLPNSKSSVLEAIKGANYGHKFAPPSIEGTVIYPGFDGGADWGGAAVEPDSGMLYINASEMAWLHQMVPVNPTGEVITPGRKVYMANCSTCHGADRSGQQHVFPSLVDLKSRLGRAEVLELTQKGKGRMPGFSHIKEDDLKVLMDFLFETEEVSVMSWTGKSHEEAEDLAIPYNFTGYRKLYDANGYPAMQPPWGTLNAIDLNSGEIKWRVPFGEVEALKAQGIPTTGTESYGGPVVTAGNLIFIAATPDEKFRVFDKTNGELLWEYKLPAAGYATPATYAINGKQYVVIAAGGGKLGTKSGDTFLAFALPE</sequence>
<dbReference type="InterPro" id="IPR002372">
    <property type="entry name" value="PQQ_rpt_dom"/>
</dbReference>
<dbReference type="PROSITE" id="PS51007">
    <property type="entry name" value="CYTC"/>
    <property type="match status" value="1"/>
</dbReference>
<dbReference type="STRING" id="1267423.SAMN05216290_1941"/>
<evidence type="ECO:0000259" key="9">
    <source>
        <dbReference type="PROSITE" id="PS51007"/>
    </source>
</evidence>
<dbReference type="Gene3D" id="2.140.10.10">
    <property type="entry name" value="Quinoprotein alcohol dehydrogenase-like superfamily"/>
    <property type="match status" value="2"/>
</dbReference>
<keyword evidence="6" id="KW-0560">Oxidoreductase</keyword>
<evidence type="ECO:0000256" key="4">
    <source>
        <dbReference type="ARBA" id="ARBA00022723"/>
    </source>
</evidence>
<evidence type="ECO:0000256" key="3">
    <source>
        <dbReference type="ARBA" id="ARBA00022617"/>
    </source>
</evidence>
<evidence type="ECO:0000313" key="11">
    <source>
        <dbReference type="Proteomes" id="UP000199437"/>
    </source>
</evidence>
<dbReference type="GeneID" id="99986659"/>
<proteinExistence type="inferred from homology"/>
<dbReference type="Pfam" id="PF01011">
    <property type="entry name" value="PQQ"/>
    <property type="match status" value="2"/>
</dbReference>
<dbReference type="SMART" id="SM00564">
    <property type="entry name" value="PQQ"/>
    <property type="match status" value="6"/>
</dbReference>
<dbReference type="InterPro" id="IPR036909">
    <property type="entry name" value="Cyt_c-like_dom_sf"/>
</dbReference>
<dbReference type="GO" id="GO:0046872">
    <property type="term" value="F:metal ion binding"/>
    <property type="evidence" value="ECO:0007669"/>
    <property type="project" value="UniProtKB-KW"/>
</dbReference>
<dbReference type="GO" id="GO:0048038">
    <property type="term" value="F:quinone binding"/>
    <property type="evidence" value="ECO:0007669"/>
    <property type="project" value="InterPro"/>
</dbReference>
<evidence type="ECO:0000256" key="2">
    <source>
        <dbReference type="ARBA" id="ARBA00008156"/>
    </source>
</evidence>
<keyword evidence="11" id="KW-1185">Reference proteome</keyword>
<protein>
    <submittedName>
        <fullName evidence="10">Quinoprotein glucose dehydrogenase</fullName>
    </submittedName>
</protein>
<dbReference type="InterPro" id="IPR009056">
    <property type="entry name" value="Cyt_c-like_dom"/>
</dbReference>
<name>A0A1I0Q2I4_9BACT</name>
<dbReference type="OrthoDB" id="9794322at2"/>